<accession>A0ABX0X936</accession>
<dbReference type="Proteomes" id="UP000770785">
    <property type="component" value="Unassembled WGS sequence"/>
</dbReference>
<keyword evidence="10" id="KW-1185">Reference proteome</keyword>
<evidence type="ECO:0000256" key="5">
    <source>
        <dbReference type="ARBA" id="ARBA00022989"/>
    </source>
</evidence>
<dbReference type="PANTHER" id="PTHR30151">
    <property type="entry name" value="ALKANE SULFONATE ABC TRANSPORTER-RELATED, MEMBRANE SUBUNIT"/>
    <property type="match status" value="1"/>
</dbReference>
<dbReference type="SUPFAM" id="SSF161098">
    <property type="entry name" value="MetI-like"/>
    <property type="match status" value="1"/>
</dbReference>
<dbReference type="PANTHER" id="PTHR30151:SF0">
    <property type="entry name" value="ABC TRANSPORTER PERMEASE PROTEIN MJ0413-RELATED"/>
    <property type="match status" value="1"/>
</dbReference>
<evidence type="ECO:0000259" key="8">
    <source>
        <dbReference type="PROSITE" id="PS50928"/>
    </source>
</evidence>
<proteinExistence type="predicted"/>
<gene>
    <name evidence="9" type="ORF">GGR27_001277</name>
</gene>
<name>A0ABX0X936_9BACT</name>
<keyword evidence="2" id="KW-0813">Transport</keyword>
<feature type="transmembrane region" description="Helical" evidence="7">
    <location>
        <begin position="72"/>
        <end position="99"/>
    </location>
</feature>
<feature type="transmembrane region" description="Helical" evidence="7">
    <location>
        <begin position="195"/>
        <end position="218"/>
    </location>
</feature>
<dbReference type="EMBL" id="JAATJH010000002">
    <property type="protein sequence ID" value="NJC25778.1"/>
    <property type="molecule type" value="Genomic_DNA"/>
</dbReference>
<keyword evidence="6 7" id="KW-0472">Membrane</keyword>
<comment type="caution">
    <text evidence="9">The sequence shown here is derived from an EMBL/GenBank/DDBJ whole genome shotgun (WGS) entry which is preliminary data.</text>
</comment>
<feature type="transmembrane region" description="Helical" evidence="7">
    <location>
        <begin position="134"/>
        <end position="155"/>
    </location>
</feature>
<dbReference type="RefSeq" id="WP_168036559.1">
    <property type="nucleotide sequence ID" value="NZ_JAATJH010000002.1"/>
</dbReference>
<protein>
    <submittedName>
        <fullName evidence="9">NitT/TauT family transport system permease protein</fullName>
    </submittedName>
</protein>
<dbReference type="PROSITE" id="PS50928">
    <property type="entry name" value="ABC_TM1"/>
    <property type="match status" value="1"/>
</dbReference>
<evidence type="ECO:0000256" key="4">
    <source>
        <dbReference type="ARBA" id="ARBA00022692"/>
    </source>
</evidence>
<feature type="transmembrane region" description="Helical" evidence="7">
    <location>
        <begin position="21"/>
        <end position="39"/>
    </location>
</feature>
<dbReference type="InterPro" id="IPR000515">
    <property type="entry name" value="MetI-like"/>
</dbReference>
<keyword evidence="4 7" id="KW-0812">Transmembrane</keyword>
<evidence type="ECO:0000256" key="6">
    <source>
        <dbReference type="ARBA" id="ARBA00023136"/>
    </source>
</evidence>
<dbReference type="InterPro" id="IPR035906">
    <property type="entry name" value="MetI-like_sf"/>
</dbReference>
<reference evidence="9 10" key="1">
    <citation type="submission" date="2020-03" db="EMBL/GenBank/DDBJ databases">
        <title>Genomic Encyclopedia of Type Strains, Phase IV (KMG-IV): sequencing the most valuable type-strain genomes for metagenomic binning, comparative biology and taxonomic classification.</title>
        <authorList>
            <person name="Goeker M."/>
        </authorList>
    </citation>
    <scope>NUCLEOTIDE SEQUENCE [LARGE SCALE GENOMIC DNA]</scope>
    <source>
        <strain evidence="9 10">DSM 105096</strain>
    </source>
</reference>
<keyword evidence="5 7" id="KW-1133">Transmembrane helix</keyword>
<keyword evidence="3" id="KW-1003">Cell membrane</keyword>
<dbReference type="Gene3D" id="1.10.3720.10">
    <property type="entry name" value="MetI-like"/>
    <property type="match status" value="1"/>
</dbReference>
<comment type="subcellular location">
    <subcellularLocation>
        <location evidence="1">Cell membrane</location>
        <topology evidence="1">Multi-pass membrane protein</topology>
    </subcellularLocation>
</comment>
<evidence type="ECO:0000313" key="10">
    <source>
        <dbReference type="Proteomes" id="UP000770785"/>
    </source>
</evidence>
<evidence type="ECO:0000256" key="3">
    <source>
        <dbReference type="ARBA" id="ARBA00022475"/>
    </source>
</evidence>
<sequence>MANLNIASWFKPFERIAKEHTALISGVWIVLVLALWFIGTSGATKLFPPPSLVWAGFVDLFNEGLVRHVGSSLWLCAQATVISIVVSLVVAYLAPIPAFRPVAVMLSRMRYLPLTGITFYMAMVVNDARDMQVLVLVVFMSLYFITSLLGVVAAIPQEELDHARSLQCSRWEVLWEVVIKGRLDYVIEVLRQNLAITWMMLVTVESILIAAGGLGVLIKNSDRFANHGRIVALQIVILLVGLGIDVFLNFLRRLLFRYSKI</sequence>
<evidence type="ECO:0000256" key="1">
    <source>
        <dbReference type="ARBA" id="ARBA00004651"/>
    </source>
</evidence>
<evidence type="ECO:0000256" key="7">
    <source>
        <dbReference type="SAM" id="Phobius"/>
    </source>
</evidence>
<feature type="transmembrane region" description="Helical" evidence="7">
    <location>
        <begin position="230"/>
        <end position="251"/>
    </location>
</feature>
<evidence type="ECO:0000313" key="9">
    <source>
        <dbReference type="EMBL" id="NJC25778.1"/>
    </source>
</evidence>
<organism evidence="9 10">
    <name type="scientific">Neolewinella antarctica</name>
    <dbReference type="NCBI Taxonomy" id="442734"/>
    <lineage>
        <taxon>Bacteria</taxon>
        <taxon>Pseudomonadati</taxon>
        <taxon>Bacteroidota</taxon>
        <taxon>Saprospiria</taxon>
        <taxon>Saprospirales</taxon>
        <taxon>Lewinellaceae</taxon>
        <taxon>Neolewinella</taxon>
    </lineage>
</organism>
<evidence type="ECO:0000256" key="2">
    <source>
        <dbReference type="ARBA" id="ARBA00022448"/>
    </source>
</evidence>
<feature type="domain" description="ABC transmembrane type-1" evidence="8">
    <location>
        <begin position="69"/>
        <end position="248"/>
    </location>
</feature>